<dbReference type="PROSITE" id="PS51257">
    <property type="entry name" value="PROKAR_LIPOPROTEIN"/>
    <property type="match status" value="1"/>
</dbReference>
<feature type="signal peptide" evidence="1">
    <location>
        <begin position="1"/>
        <end position="38"/>
    </location>
</feature>
<evidence type="ECO:0000256" key="1">
    <source>
        <dbReference type="SAM" id="SignalP"/>
    </source>
</evidence>
<keyword evidence="1" id="KW-0732">Signal</keyword>
<feature type="chain" id="PRO_5041263420" evidence="1">
    <location>
        <begin position="39"/>
        <end position="505"/>
    </location>
</feature>
<name>A0AA35JVD2_9SAUR</name>
<dbReference type="Proteomes" id="UP001178461">
    <property type="component" value="Chromosome 2"/>
</dbReference>
<dbReference type="Gene3D" id="3.40.50.1820">
    <property type="entry name" value="alpha/beta hydrolase"/>
    <property type="match status" value="1"/>
</dbReference>
<reference evidence="2" key="1">
    <citation type="submission" date="2022-12" db="EMBL/GenBank/DDBJ databases">
        <authorList>
            <person name="Alioto T."/>
            <person name="Alioto T."/>
            <person name="Gomez Garrido J."/>
        </authorList>
    </citation>
    <scope>NUCLEOTIDE SEQUENCE</scope>
</reference>
<dbReference type="PANTHER" id="PTHR31497">
    <property type="entry name" value="AUTOCRINE PROLIFERATION REPRESSOR PROTEIN A"/>
    <property type="match status" value="1"/>
</dbReference>
<organism evidence="2 3">
    <name type="scientific">Podarcis lilfordi</name>
    <name type="common">Lilford's wall lizard</name>
    <dbReference type="NCBI Taxonomy" id="74358"/>
    <lineage>
        <taxon>Eukaryota</taxon>
        <taxon>Metazoa</taxon>
        <taxon>Chordata</taxon>
        <taxon>Craniata</taxon>
        <taxon>Vertebrata</taxon>
        <taxon>Euteleostomi</taxon>
        <taxon>Lepidosauria</taxon>
        <taxon>Squamata</taxon>
        <taxon>Bifurcata</taxon>
        <taxon>Unidentata</taxon>
        <taxon>Episquamata</taxon>
        <taxon>Laterata</taxon>
        <taxon>Lacertibaenia</taxon>
        <taxon>Lacertidae</taxon>
        <taxon>Podarcis</taxon>
    </lineage>
</organism>
<dbReference type="EMBL" id="OX395127">
    <property type="protein sequence ID" value="CAI5765837.1"/>
    <property type="molecule type" value="Genomic_DNA"/>
</dbReference>
<dbReference type="SUPFAM" id="SSF53474">
    <property type="entry name" value="alpha/beta-Hydrolases"/>
    <property type="match status" value="1"/>
</dbReference>
<dbReference type="InterPro" id="IPR009199">
    <property type="entry name" value="PhoPQ-act_pathogen-rel_PqaA"/>
</dbReference>
<keyword evidence="3" id="KW-1185">Reference proteome</keyword>
<evidence type="ECO:0000313" key="2">
    <source>
        <dbReference type="EMBL" id="CAI5765837.1"/>
    </source>
</evidence>
<dbReference type="Pfam" id="PF10142">
    <property type="entry name" value="PhoPQ_related"/>
    <property type="match status" value="1"/>
</dbReference>
<accession>A0AA35JVD2</accession>
<dbReference type="InterPro" id="IPR029058">
    <property type="entry name" value="AB_hydrolase_fold"/>
</dbReference>
<protein>
    <submittedName>
        <fullName evidence="2">Uncharacterized protein</fullName>
    </submittedName>
</protein>
<sequence length="505" mass="58144">MAASWTKGRYLFQGNYTCLTMYAALSLLLAACLPSGWAQTALDDYIKQDDPHYNYTVTKKEDRPGVTLYTLNMTSLKWLNESEVDRPIWWHELFIAVSKEQKLKDSCLLIIGNGRNDAYNTIIDFSVGDIINLAKSTGSCAALLGQIPNYPITYKKIPMKRCKRSSENAAVACSWWKFMNDESEPPHVLIQFPMVKAAVRGMDTVTDLMLKEFGGKVKIKKFTLTGVSKRGWTTWVTAALKKRVVSFLPIVYDQLNFIQNWHHQYRAYCGWSCTRNDYYHLNITRQLDTTRFQKLNSHIDPFAYNERYQNKTWCSIGATGDEVNLPDDTYYFFDQLAGNKYIRFLPNTNHAATLLPWSKPSVLETCRAFYLSTMQNLSMPQISWKRVETNATGIIYLYTDREPSETKCFFACTWLTKRRDFRVLRCSFPFLSLMFWKPCKVDKVGTGVYKAELSKPLLGWKGFFIEVTFKGPENDKHVFTSEVQIIPDTFPCADCKGEGCYGKLV</sequence>
<gene>
    <name evidence="2" type="ORF">PODLI_1B019758</name>
</gene>
<evidence type="ECO:0000313" key="3">
    <source>
        <dbReference type="Proteomes" id="UP001178461"/>
    </source>
</evidence>
<dbReference type="PIRSF" id="PIRSF014728">
    <property type="entry name" value="PqaA"/>
    <property type="match status" value="1"/>
</dbReference>
<dbReference type="PANTHER" id="PTHR31497:SF0">
    <property type="entry name" value="AUTOCRINE PROLIFERATION REPRESSOR PROTEIN A"/>
    <property type="match status" value="1"/>
</dbReference>
<proteinExistence type="predicted"/>
<dbReference type="AlphaFoldDB" id="A0AA35JVD2"/>